<dbReference type="AlphaFoldDB" id="A0A7W2AAY7"/>
<dbReference type="EMBL" id="JACEIQ010000031">
    <property type="protein sequence ID" value="MBA4496353.1"/>
    <property type="molecule type" value="Genomic_DNA"/>
</dbReference>
<proteinExistence type="predicted"/>
<gene>
    <name evidence="1" type="ORF">H1191_18985</name>
</gene>
<evidence type="ECO:0000313" key="2">
    <source>
        <dbReference type="Proteomes" id="UP000535491"/>
    </source>
</evidence>
<protein>
    <submittedName>
        <fullName evidence="1">Uncharacterized protein</fullName>
    </submittedName>
</protein>
<accession>A0A7W2AAY7</accession>
<dbReference type="Proteomes" id="UP000535491">
    <property type="component" value="Unassembled WGS sequence"/>
</dbReference>
<comment type="caution">
    <text evidence="1">The sequence shown here is derived from an EMBL/GenBank/DDBJ whole genome shotgun (WGS) entry which is preliminary data.</text>
</comment>
<evidence type="ECO:0000313" key="1">
    <source>
        <dbReference type="EMBL" id="MBA4496353.1"/>
    </source>
</evidence>
<organism evidence="1 2">
    <name type="scientific">Paenactinomyces guangxiensis</name>
    <dbReference type="NCBI Taxonomy" id="1490290"/>
    <lineage>
        <taxon>Bacteria</taxon>
        <taxon>Bacillati</taxon>
        <taxon>Bacillota</taxon>
        <taxon>Bacilli</taxon>
        <taxon>Bacillales</taxon>
        <taxon>Thermoactinomycetaceae</taxon>
        <taxon>Paenactinomyces</taxon>
    </lineage>
</organism>
<keyword evidence="2" id="KW-1185">Reference proteome</keyword>
<name>A0A7W2AAY7_9BACL</name>
<reference evidence="1 2" key="1">
    <citation type="submission" date="2020-07" db="EMBL/GenBank/DDBJ databases">
        <authorList>
            <person name="Feng H."/>
        </authorList>
    </citation>
    <scope>NUCLEOTIDE SEQUENCE [LARGE SCALE GENOMIC DNA]</scope>
    <source>
        <strain evidence="2">s-10</strain>
    </source>
</reference>
<sequence length="54" mass="5937">MPIRSYYAIALDATKKQVGTITSNPGHVLLSEMLDEEKVEAVTNMLLPPKMFSG</sequence>